<dbReference type="InterPro" id="IPR008928">
    <property type="entry name" value="6-hairpin_glycosidase_sf"/>
</dbReference>
<dbReference type="AlphaFoldDB" id="Q2S805"/>
<evidence type="ECO:0000313" key="3">
    <source>
        <dbReference type="EMBL" id="ABC33219.1"/>
    </source>
</evidence>
<dbReference type="Proteomes" id="UP000000238">
    <property type="component" value="Chromosome"/>
</dbReference>
<evidence type="ECO:0000313" key="4">
    <source>
        <dbReference type="Proteomes" id="UP000000238"/>
    </source>
</evidence>
<gene>
    <name evidence="3" type="ordered locus">HCH_06582</name>
</gene>
<evidence type="ECO:0000259" key="1">
    <source>
        <dbReference type="Pfam" id="PF03190"/>
    </source>
</evidence>
<dbReference type="InterPro" id="IPR036249">
    <property type="entry name" value="Thioredoxin-like_sf"/>
</dbReference>
<dbReference type="STRING" id="349521.HCH_06582"/>
<dbReference type="EMBL" id="CP000155">
    <property type="protein sequence ID" value="ABC33219.1"/>
    <property type="molecule type" value="Genomic_DNA"/>
</dbReference>
<organism evidence="3 4">
    <name type="scientific">Hahella chejuensis (strain KCTC 2396)</name>
    <dbReference type="NCBI Taxonomy" id="349521"/>
    <lineage>
        <taxon>Bacteria</taxon>
        <taxon>Pseudomonadati</taxon>
        <taxon>Pseudomonadota</taxon>
        <taxon>Gammaproteobacteria</taxon>
        <taxon>Oceanospirillales</taxon>
        <taxon>Hahellaceae</taxon>
        <taxon>Hahella</taxon>
    </lineage>
</organism>
<dbReference type="GO" id="GO:0005975">
    <property type="term" value="P:carbohydrate metabolic process"/>
    <property type="evidence" value="ECO:0007669"/>
    <property type="project" value="InterPro"/>
</dbReference>
<keyword evidence="4" id="KW-1185">Reference proteome</keyword>
<dbReference type="OrthoDB" id="9762614at2"/>
<dbReference type="PIRSF" id="PIRSF006402">
    <property type="entry name" value="UCP006402_thioredoxin"/>
    <property type="match status" value="1"/>
</dbReference>
<dbReference type="Gene3D" id="1.50.10.10">
    <property type="match status" value="1"/>
</dbReference>
<dbReference type="KEGG" id="hch:HCH_06582"/>
<feature type="domain" description="Thiol:disulfide interchange protein DsbD N-terminal" evidence="2">
    <location>
        <begin position="659"/>
        <end position="757"/>
    </location>
</feature>
<dbReference type="eggNOG" id="COG1331">
    <property type="taxonomic scope" value="Bacteria"/>
</dbReference>
<dbReference type="CDD" id="cd02955">
    <property type="entry name" value="SSP411"/>
    <property type="match status" value="1"/>
</dbReference>
<protein>
    <submittedName>
        <fullName evidence="3">Highly conserved protein containing a thioredoxin domain</fullName>
    </submittedName>
</protein>
<dbReference type="RefSeq" id="WP_011400271.1">
    <property type="nucleotide sequence ID" value="NC_007645.1"/>
</dbReference>
<dbReference type="InterPro" id="IPR004879">
    <property type="entry name" value="Ssp411-like_TRX"/>
</dbReference>
<dbReference type="Gene3D" id="2.60.40.1250">
    <property type="entry name" value="Thiol:disulfide interchange protein DsbD, N-terminal domain"/>
    <property type="match status" value="1"/>
</dbReference>
<reference evidence="3 4" key="1">
    <citation type="journal article" date="2005" name="Nucleic Acids Res.">
        <title>Genomic blueprint of Hahella chejuensis, a marine microbe producing an algicidal agent.</title>
        <authorList>
            <person name="Jeong H."/>
            <person name="Yim J.H."/>
            <person name="Lee C."/>
            <person name="Choi S.-H."/>
            <person name="Park Y.K."/>
            <person name="Yoon S.H."/>
            <person name="Hur C.-G."/>
            <person name="Kang H.-Y."/>
            <person name="Kim D."/>
            <person name="Lee H.H."/>
            <person name="Park K.H."/>
            <person name="Park S.-H."/>
            <person name="Park H.-S."/>
            <person name="Lee H.K."/>
            <person name="Oh T.K."/>
            <person name="Kim J.F."/>
        </authorList>
    </citation>
    <scope>NUCLEOTIDE SEQUENCE [LARGE SCALE GENOMIC DNA]</scope>
    <source>
        <strain evidence="3 4">KCTC 2396</strain>
    </source>
</reference>
<dbReference type="SUPFAM" id="SSF48208">
    <property type="entry name" value="Six-hairpin glycosidases"/>
    <property type="match status" value="1"/>
</dbReference>
<dbReference type="Gene3D" id="3.40.30.10">
    <property type="entry name" value="Glutaredoxin"/>
    <property type="match status" value="1"/>
</dbReference>
<dbReference type="SUPFAM" id="SSF52833">
    <property type="entry name" value="Thioredoxin-like"/>
    <property type="match status" value="1"/>
</dbReference>
<sequence length="762" mass="86611">MSASDPLQLARAGKQGSYPVRTRYRRQDGSPVFTNHLILESSPYLLQHAHNPVNWRAWNDDTFALAKAENKPIFLSIGYSTCHWCHVMEEESFDNEEVAQTLNGYFIPIKVDREQRPDLDEIYMTAVQIITGHGGWPMSSFLTPEGNPFFGATYFPRPRFINLLRKVHELWEEQQENLLEQGRRLSEAVSVYLRPKPISETLAENLIETAMEKLIGYSDREWGGFGSEPKFPQEPNLLFLLDIIERDSRPLDRQPAWTVVKTALDALLAGGVYDQAGGGFHRYAVDQRWLVPHFEKMLYNQAQLARCFIRAYKLSQDPEYLRICRETLDYVLREMRSPEGVFYSATDADSEGEEGKYFVWAYQELSQLLDTPGLALAEQVYGVTRKGNFEGANILYLPRPLQKSAATLGLTYEELLQQLADLKAILLQTRSQRVPPLRDDKVITEWNGMMIAALAETAAITGISAYGDAAVIAANQLWRSQRGEDGLFHRISLDNLPSDDALLEDYVHYMEGLLQLYDYTHDHLWLERLEALTTTLEEQFLDAEQGGFFITPQSAQGPLLVRSKHCSDNATISGNSQLASVLAALRLRTGDLNVQRMAENQIAAFTGQINRHPLSAPVFLKGLNEWLSPNPVNLQYAASGQMWATATVKEYKEDYLLEVQLDIHMSEGWRIQSHNCPAPDGRRTQVELLSHTDHDLLDIRYPPGSVWTDANASNALEVYDDHCCIELTLRRATRSPVRLALHFQTCNEQVCHCPHTLNFSLW</sequence>
<dbReference type="InterPro" id="IPR028250">
    <property type="entry name" value="DsbDN"/>
</dbReference>
<name>Q2S805_HAHCH</name>
<dbReference type="Pfam" id="PF11412">
    <property type="entry name" value="DsbD_N"/>
    <property type="match status" value="1"/>
</dbReference>
<dbReference type="InterPro" id="IPR012341">
    <property type="entry name" value="6hp_glycosidase-like_sf"/>
</dbReference>
<evidence type="ECO:0000259" key="2">
    <source>
        <dbReference type="Pfam" id="PF11412"/>
    </source>
</evidence>
<dbReference type="Pfam" id="PF03190">
    <property type="entry name" value="Thioredox_DsbH"/>
    <property type="match status" value="1"/>
</dbReference>
<feature type="domain" description="Spermatogenesis-associated protein 20-like TRX" evidence="1">
    <location>
        <begin position="34"/>
        <end position="189"/>
    </location>
</feature>
<dbReference type="PANTHER" id="PTHR42899">
    <property type="entry name" value="SPERMATOGENESIS-ASSOCIATED PROTEIN 20"/>
    <property type="match status" value="1"/>
</dbReference>
<dbReference type="PANTHER" id="PTHR42899:SF1">
    <property type="entry name" value="SPERMATOGENESIS-ASSOCIATED PROTEIN 20"/>
    <property type="match status" value="1"/>
</dbReference>
<proteinExistence type="predicted"/>
<accession>Q2S805</accession>
<dbReference type="InterPro" id="IPR036929">
    <property type="entry name" value="DsbDN_sf"/>
</dbReference>
<dbReference type="InterPro" id="IPR024705">
    <property type="entry name" value="Ssp411"/>
</dbReference>
<dbReference type="HOGENOM" id="CLU_014051_4_0_6"/>